<dbReference type="Proteomes" id="UP000515909">
    <property type="component" value="Chromosome"/>
</dbReference>
<dbReference type="AlphaFoldDB" id="A0A7G8TD54"/>
<sequence length="452" mass="51594">MSRSMELYGAENRRSVTFPELLEQAQQYMSQNYSKLLGEKNSPQKKEKMLSYLRKFLADQNLSVQEMTLEELPLRLYEEMAEYSFLTPLLNGSHTDWEEININRWDDTKISYCDGRVERSKQQFLSPQHAEDVIRRLLRQSGIVLDEARPLVRGHLNNKIRATVIGRPVIDFEAGISVSIRYINPEHLGEADFIGNGTATEEMLDTLSTLYRYGASMCLAGATGTGKTTLMSWILSTLPNRKRIYTIENTTREFDLVIRDENGHVLNNVIHTVTRDSDDPKQCVTEQMLLEQGLTFDPDYICMAEMKGSEAFETQEAARTGHAVISTVHADSCEEIYDRLLDLCSLKGTLSGELLKLSIAKAFPITFFIRKMEDNVRRITEICECEVTENGMRIMHTLYRFRTIQNRIQNGKTVVDGCFERVETLSGRLQQKLRDNGIPEDLLQTMVGGDVA</sequence>
<reference evidence="3 4" key="1">
    <citation type="submission" date="2020-08" db="EMBL/GenBank/DDBJ databases">
        <title>The isolate Caproiciproducens sp. 7D4C2 produces n-caproate at mildly acidic conditions from hexoses: genome and rBOX comparison with related strains and chain-elongating bacteria.</title>
        <authorList>
            <person name="Esquivel-Elizondo S."/>
            <person name="Bagci C."/>
            <person name="Temovska M."/>
            <person name="Jeon B.S."/>
            <person name="Bessarab I."/>
            <person name="Williams R.B.H."/>
            <person name="Huson D.H."/>
            <person name="Angenent L.T."/>
        </authorList>
    </citation>
    <scope>NUCLEOTIDE SEQUENCE [LARGE SCALE GENOMIC DNA]</scope>
    <source>
        <strain evidence="3 4">7D4C2</strain>
    </source>
</reference>
<dbReference type="PROSITE" id="PS50052">
    <property type="entry name" value="GUANYLATE_KINASE_2"/>
    <property type="match status" value="1"/>
</dbReference>
<protein>
    <submittedName>
        <fullName evidence="3">Type II/IV secretion system ATPase subunit</fullName>
    </submittedName>
</protein>
<dbReference type="EMBL" id="CP060286">
    <property type="protein sequence ID" value="QNK41545.1"/>
    <property type="molecule type" value="Genomic_DNA"/>
</dbReference>
<dbReference type="Gene3D" id="3.30.450.380">
    <property type="match status" value="1"/>
</dbReference>
<name>A0A7G8TD54_9FIRM</name>
<comment type="similarity">
    <text evidence="1">Belongs to the GSP E family.</text>
</comment>
<dbReference type="SUPFAM" id="SSF52540">
    <property type="entry name" value="P-loop containing nucleoside triphosphate hydrolases"/>
    <property type="match status" value="1"/>
</dbReference>
<evidence type="ECO:0000313" key="4">
    <source>
        <dbReference type="Proteomes" id="UP000515909"/>
    </source>
</evidence>
<dbReference type="GO" id="GO:0016887">
    <property type="term" value="F:ATP hydrolysis activity"/>
    <property type="evidence" value="ECO:0007669"/>
    <property type="project" value="InterPro"/>
</dbReference>
<dbReference type="InterPro" id="IPR050921">
    <property type="entry name" value="T4SS_GSP_E_ATPase"/>
</dbReference>
<dbReference type="Gene3D" id="3.40.50.300">
    <property type="entry name" value="P-loop containing nucleotide triphosphate hydrolases"/>
    <property type="match status" value="1"/>
</dbReference>
<dbReference type="PANTHER" id="PTHR30486">
    <property type="entry name" value="TWITCHING MOTILITY PROTEIN PILT"/>
    <property type="match status" value="1"/>
</dbReference>
<proteinExistence type="inferred from homology"/>
<evidence type="ECO:0000313" key="3">
    <source>
        <dbReference type="EMBL" id="QNK41545.1"/>
    </source>
</evidence>
<accession>A0A7G8TD54</accession>
<dbReference type="InterPro" id="IPR027417">
    <property type="entry name" value="P-loop_NTPase"/>
</dbReference>
<dbReference type="InterPro" id="IPR008144">
    <property type="entry name" value="Guanylate_kin-like_dom"/>
</dbReference>
<evidence type="ECO:0000259" key="2">
    <source>
        <dbReference type="PROSITE" id="PS50052"/>
    </source>
</evidence>
<dbReference type="KEGG" id="cfem:HCR03_04585"/>
<organism evidence="3 4">
    <name type="scientific">Caproicibacter fermentans</name>
    <dbReference type="NCBI Taxonomy" id="2576756"/>
    <lineage>
        <taxon>Bacteria</taxon>
        <taxon>Bacillati</taxon>
        <taxon>Bacillota</taxon>
        <taxon>Clostridia</taxon>
        <taxon>Eubacteriales</taxon>
        <taxon>Acutalibacteraceae</taxon>
        <taxon>Caproicibacter</taxon>
    </lineage>
</organism>
<feature type="domain" description="Guanylate kinase-like" evidence="2">
    <location>
        <begin position="214"/>
        <end position="434"/>
    </location>
</feature>
<dbReference type="RefSeq" id="WP_187036856.1">
    <property type="nucleotide sequence ID" value="NZ_CP060286.1"/>
</dbReference>
<dbReference type="PANTHER" id="PTHR30486:SF6">
    <property type="entry name" value="TYPE IV PILUS RETRACTATION ATPASE PILT"/>
    <property type="match status" value="1"/>
</dbReference>
<dbReference type="InterPro" id="IPR001482">
    <property type="entry name" value="T2SS/T4SS_dom"/>
</dbReference>
<dbReference type="Pfam" id="PF00437">
    <property type="entry name" value="T2SSE"/>
    <property type="match status" value="1"/>
</dbReference>
<evidence type="ECO:0000256" key="1">
    <source>
        <dbReference type="ARBA" id="ARBA00006611"/>
    </source>
</evidence>
<gene>
    <name evidence="3" type="ORF">HCR03_04585</name>
</gene>